<gene>
    <name evidence="2" type="ORF">FK004_15895</name>
</gene>
<dbReference type="InterPro" id="IPR032274">
    <property type="entry name" value="DUF4835"/>
</dbReference>
<dbReference type="OrthoDB" id="9773381at2"/>
<dbReference type="KEGG" id="fki:FK004_15895"/>
<reference evidence="2 3" key="1">
    <citation type="submission" date="2017-04" db="EMBL/GenBank/DDBJ databases">
        <title>Complete genome sequence of Flavobacterium kingsejong AJ004.</title>
        <authorList>
            <person name="Lee P.C."/>
        </authorList>
    </citation>
    <scope>NUCLEOTIDE SEQUENCE [LARGE SCALE GENOMIC DNA]</scope>
    <source>
        <strain evidence="2 3">AJ004</strain>
    </source>
</reference>
<evidence type="ECO:0000256" key="1">
    <source>
        <dbReference type="SAM" id="SignalP"/>
    </source>
</evidence>
<keyword evidence="3" id="KW-1185">Reference proteome</keyword>
<keyword evidence="1" id="KW-0732">Signal</keyword>
<protein>
    <submittedName>
        <fullName evidence="2">DUF4835 domain-containing protein</fullName>
    </submittedName>
</protein>
<dbReference type="Proteomes" id="UP000244677">
    <property type="component" value="Chromosome"/>
</dbReference>
<feature type="chain" id="PRO_5015609226" evidence="1">
    <location>
        <begin position="22"/>
        <end position="296"/>
    </location>
</feature>
<evidence type="ECO:0000313" key="2">
    <source>
        <dbReference type="EMBL" id="AWG26600.1"/>
    </source>
</evidence>
<name>A0A2S1LS65_9FLAO</name>
<accession>A0A2S1LS65</accession>
<feature type="signal peptide" evidence="1">
    <location>
        <begin position="1"/>
        <end position="21"/>
    </location>
</feature>
<evidence type="ECO:0000313" key="3">
    <source>
        <dbReference type="Proteomes" id="UP000244677"/>
    </source>
</evidence>
<dbReference type="EMBL" id="CP020919">
    <property type="protein sequence ID" value="AWG26600.1"/>
    <property type="molecule type" value="Genomic_DNA"/>
</dbReference>
<dbReference type="AlphaFoldDB" id="A0A2S1LS65"/>
<dbReference type="Pfam" id="PF16119">
    <property type="entry name" value="DUF4835"/>
    <property type="match status" value="1"/>
</dbReference>
<dbReference type="RefSeq" id="WP_108738112.1">
    <property type="nucleotide sequence ID" value="NZ_CP020919.1"/>
</dbReference>
<proteinExistence type="predicted"/>
<sequence>MRKVVSLLIVLVAGISMQAQELNCSVKINSDRITNANNKIFKTLERSLSDFVNNTKWTSQTYKQNEKIDCSMFINISEYNSDQFVATIQVQSSRPVFNSMYSSPVFNYNDKDFNFTYVEYENLFYNPNSFDTNLISVVSFYANMIIGIDADTFAPEGGTPYYEAAKTIQTVAQSSGYKGWNQSDGNQNRYFLISDVLSNTFAPYRAALYEYHSGGLDLMGDNQTTAKEKIKVAISSLSKLNNVRPNAFLTRVFFDAKSDELVSIYSGGPKITVTDLLDNLNRISPLNSAKWEKIKF</sequence>
<organism evidence="2 3">
    <name type="scientific">Flavobacterium kingsejongi</name>
    <dbReference type="NCBI Taxonomy" id="1678728"/>
    <lineage>
        <taxon>Bacteria</taxon>
        <taxon>Pseudomonadati</taxon>
        <taxon>Bacteroidota</taxon>
        <taxon>Flavobacteriia</taxon>
        <taxon>Flavobacteriales</taxon>
        <taxon>Flavobacteriaceae</taxon>
        <taxon>Flavobacterium</taxon>
    </lineage>
</organism>